<dbReference type="GO" id="GO:0003700">
    <property type="term" value="F:DNA-binding transcription factor activity"/>
    <property type="evidence" value="ECO:0007669"/>
    <property type="project" value="TreeGrafter"/>
</dbReference>
<dbReference type="SMART" id="SM00980">
    <property type="entry name" value="THAP"/>
    <property type="match status" value="1"/>
</dbReference>
<keyword evidence="2 5" id="KW-0863">Zinc-finger</keyword>
<evidence type="ECO:0000313" key="8">
    <source>
        <dbReference type="EMBL" id="CAI6350828.1"/>
    </source>
</evidence>
<feature type="domain" description="THAP-type" evidence="7">
    <location>
        <begin position="1"/>
        <end position="83"/>
    </location>
</feature>
<dbReference type="InterPro" id="IPR006612">
    <property type="entry name" value="THAP_Znf"/>
</dbReference>
<evidence type="ECO:0000256" key="1">
    <source>
        <dbReference type="ARBA" id="ARBA00022723"/>
    </source>
</evidence>
<evidence type="ECO:0000256" key="4">
    <source>
        <dbReference type="ARBA" id="ARBA00023125"/>
    </source>
</evidence>
<protein>
    <recommendedName>
        <fullName evidence="7">THAP-type domain-containing protein</fullName>
    </recommendedName>
</protein>
<dbReference type="GO" id="GO:0008270">
    <property type="term" value="F:zinc ion binding"/>
    <property type="evidence" value="ECO:0007669"/>
    <property type="project" value="UniProtKB-KW"/>
</dbReference>
<evidence type="ECO:0000256" key="2">
    <source>
        <dbReference type="ARBA" id="ARBA00022771"/>
    </source>
</evidence>
<keyword evidence="4 5" id="KW-0238">DNA-binding</keyword>
<gene>
    <name evidence="10" type="ORF">MEUPH1_LOCUS15879</name>
    <name evidence="8" type="ORF">MEUPH1_LOCUS7246</name>
    <name evidence="9" type="ORF">MEUPH1_LOCUS7515</name>
</gene>
<dbReference type="Pfam" id="PF05485">
    <property type="entry name" value="THAP"/>
    <property type="match status" value="1"/>
</dbReference>
<evidence type="ECO:0000256" key="5">
    <source>
        <dbReference type="PROSITE-ProRule" id="PRU00309"/>
    </source>
</evidence>
<dbReference type="EMBL" id="CARXXK010000001">
    <property type="protein sequence ID" value="CAI6351137.1"/>
    <property type="molecule type" value="Genomic_DNA"/>
</dbReference>
<evidence type="ECO:0000313" key="10">
    <source>
        <dbReference type="EMBL" id="CAI6360592.1"/>
    </source>
</evidence>
<dbReference type="Pfam" id="PF12017">
    <property type="entry name" value="Tnp_P_element"/>
    <property type="match status" value="1"/>
</dbReference>
<keyword evidence="11" id="KW-1185">Reference proteome</keyword>
<name>A0AAV0WXE4_9HEMI</name>
<dbReference type="Gene3D" id="6.20.210.20">
    <property type="entry name" value="THAP domain"/>
    <property type="match status" value="1"/>
</dbReference>
<keyword evidence="1" id="KW-0479">Metal-binding</keyword>
<dbReference type="GO" id="GO:0005634">
    <property type="term" value="C:nucleus"/>
    <property type="evidence" value="ECO:0007669"/>
    <property type="project" value="TreeGrafter"/>
</dbReference>
<dbReference type="InterPro" id="IPR038441">
    <property type="entry name" value="THAP_Znf_sf"/>
</dbReference>
<dbReference type="EMBL" id="CARXXK010000001">
    <property type="protein sequence ID" value="CAI6350828.1"/>
    <property type="molecule type" value="Genomic_DNA"/>
</dbReference>
<reference evidence="10 11" key="1">
    <citation type="submission" date="2023-01" db="EMBL/GenBank/DDBJ databases">
        <authorList>
            <person name="Whitehead M."/>
        </authorList>
    </citation>
    <scope>NUCLEOTIDE SEQUENCE [LARGE SCALE GENOMIC DNA]</scope>
</reference>
<dbReference type="SUPFAM" id="SSF57716">
    <property type="entry name" value="Glucocorticoid receptor-like (DNA-binding domain)"/>
    <property type="match status" value="1"/>
</dbReference>
<keyword evidence="6" id="KW-0175">Coiled coil</keyword>
<evidence type="ECO:0000259" key="7">
    <source>
        <dbReference type="PROSITE" id="PS50950"/>
    </source>
</evidence>
<dbReference type="PROSITE" id="PS50950">
    <property type="entry name" value="ZF_THAP"/>
    <property type="match status" value="1"/>
</dbReference>
<dbReference type="InterPro" id="IPR021896">
    <property type="entry name" value="THAP9-like_HTH"/>
</dbReference>
<organism evidence="10 11">
    <name type="scientific">Macrosiphum euphorbiae</name>
    <name type="common">potato aphid</name>
    <dbReference type="NCBI Taxonomy" id="13131"/>
    <lineage>
        <taxon>Eukaryota</taxon>
        <taxon>Metazoa</taxon>
        <taxon>Ecdysozoa</taxon>
        <taxon>Arthropoda</taxon>
        <taxon>Hexapoda</taxon>
        <taxon>Insecta</taxon>
        <taxon>Pterygota</taxon>
        <taxon>Neoptera</taxon>
        <taxon>Paraneoptera</taxon>
        <taxon>Hemiptera</taxon>
        <taxon>Sternorrhyncha</taxon>
        <taxon>Aphidomorpha</taxon>
        <taxon>Aphidoidea</taxon>
        <taxon>Aphididae</taxon>
        <taxon>Macrosiphini</taxon>
        <taxon>Macrosiphum</taxon>
    </lineage>
</organism>
<dbReference type="GO" id="GO:0000978">
    <property type="term" value="F:RNA polymerase II cis-regulatory region sequence-specific DNA binding"/>
    <property type="evidence" value="ECO:0007669"/>
    <property type="project" value="TreeGrafter"/>
</dbReference>
<evidence type="ECO:0000256" key="6">
    <source>
        <dbReference type="SAM" id="Coils"/>
    </source>
</evidence>
<dbReference type="InterPro" id="IPR026516">
    <property type="entry name" value="THAP1/10"/>
</dbReference>
<feature type="coiled-coil region" evidence="6">
    <location>
        <begin position="161"/>
        <end position="188"/>
    </location>
</feature>
<accession>A0AAV0WXE4</accession>
<dbReference type="AlphaFoldDB" id="A0AAV0WXE4"/>
<dbReference type="GO" id="GO:0006357">
    <property type="term" value="P:regulation of transcription by RNA polymerase II"/>
    <property type="evidence" value="ECO:0007669"/>
    <property type="project" value="TreeGrafter"/>
</dbReference>
<comment type="caution">
    <text evidence="10">The sequence shown here is derived from an EMBL/GenBank/DDBJ whole genome shotgun (WGS) entry which is preliminary data.</text>
</comment>
<evidence type="ECO:0000313" key="11">
    <source>
        <dbReference type="Proteomes" id="UP001160148"/>
    </source>
</evidence>
<dbReference type="PANTHER" id="PTHR46600">
    <property type="entry name" value="THAP DOMAIN-CONTAINING"/>
    <property type="match status" value="1"/>
</dbReference>
<keyword evidence="3" id="KW-0862">Zinc</keyword>
<evidence type="ECO:0000256" key="3">
    <source>
        <dbReference type="ARBA" id="ARBA00022833"/>
    </source>
</evidence>
<dbReference type="PANTHER" id="PTHR46600:SF7">
    <property type="entry name" value="SI:DKEY-228B2.6-RELATED"/>
    <property type="match status" value="1"/>
</dbReference>
<dbReference type="EMBL" id="CARXXK010000003">
    <property type="protein sequence ID" value="CAI6360592.1"/>
    <property type="molecule type" value="Genomic_DNA"/>
</dbReference>
<dbReference type="Proteomes" id="UP001160148">
    <property type="component" value="Unassembled WGS sequence"/>
</dbReference>
<evidence type="ECO:0000313" key="9">
    <source>
        <dbReference type="EMBL" id="CAI6351137.1"/>
    </source>
</evidence>
<proteinExistence type="predicted"/>
<dbReference type="SMART" id="SM00692">
    <property type="entry name" value="DM3"/>
    <property type="match status" value="1"/>
</dbReference>
<sequence>MPVACAAYGCSNRRKPDGGLSFFGFPLGNPELLKQWLQAMKRKQFTPSQYSKICSEHFLSSDILDRPGTYKKHLKPDAVPTVFPAMPSYYQPIPKKPRRIVQRTISKEVTVLRSNENHQVMSSINENNTEVENCTSVSTENQNLKIDKSVQTEEKPLDHTVIALRQKVKILQQKVRRQQLRISNLKDLTRSLKKKGFVDDSVENVLLDQFDGMTLELFKNQLKNAKKLSHGRRYTDEFKRFALTLHYNSPKAYNFCR</sequence>